<dbReference type="AlphaFoldDB" id="A0A0N0BH40"/>
<name>A0A0N0BH40_9HYME</name>
<protein>
    <submittedName>
        <fullName evidence="1">Uncharacterized protein</fullName>
    </submittedName>
</protein>
<dbReference type="Proteomes" id="UP000053105">
    <property type="component" value="Unassembled WGS sequence"/>
</dbReference>
<sequence length="51" mass="5863">MARCLDARRKLFAESLSTMKFSFDVKRRGERSNDVTLFAGSIHETGRRQSV</sequence>
<keyword evidence="2" id="KW-1185">Reference proteome</keyword>
<evidence type="ECO:0000313" key="2">
    <source>
        <dbReference type="Proteomes" id="UP000053105"/>
    </source>
</evidence>
<proteinExistence type="predicted"/>
<gene>
    <name evidence="1" type="ORF">WN51_12015</name>
</gene>
<evidence type="ECO:0000313" key="1">
    <source>
        <dbReference type="EMBL" id="KOX75688.1"/>
    </source>
</evidence>
<accession>A0A0N0BH40</accession>
<reference evidence="1 2" key="1">
    <citation type="submission" date="2015-07" db="EMBL/GenBank/DDBJ databases">
        <title>The genome of Melipona quadrifasciata.</title>
        <authorList>
            <person name="Pan H."/>
            <person name="Kapheim K."/>
        </authorList>
    </citation>
    <scope>NUCLEOTIDE SEQUENCE [LARGE SCALE GENOMIC DNA]</scope>
    <source>
        <strain evidence="1">0111107301</strain>
        <tissue evidence="1">Whole body</tissue>
    </source>
</reference>
<dbReference type="EMBL" id="KQ435759">
    <property type="protein sequence ID" value="KOX75688.1"/>
    <property type="molecule type" value="Genomic_DNA"/>
</dbReference>
<organism evidence="1 2">
    <name type="scientific">Melipona quadrifasciata</name>
    <dbReference type="NCBI Taxonomy" id="166423"/>
    <lineage>
        <taxon>Eukaryota</taxon>
        <taxon>Metazoa</taxon>
        <taxon>Ecdysozoa</taxon>
        <taxon>Arthropoda</taxon>
        <taxon>Hexapoda</taxon>
        <taxon>Insecta</taxon>
        <taxon>Pterygota</taxon>
        <taxon>Neoptera</taxon>
        <taxon>Endopterygota</taxon>
        <taxon>Hymenoptera</taxon>
        <taxon>Apocrita</taxon>
        <taxon>Aculeata</taxon>
        <taxon>Apoidea</taxon>
        <taxon>Anthophila</taxon>
        <taxon>Apidae</taxon>
        <taxon>Melipona</taxon>
    </lineage>
</organism>